<feature type="transmembrane region" description="Helical" evidence="1">
    <location>
        <begin position="86"/>
        <end position="104"/>
    </location>
</feature>
<sequence>MRKILPIEWLALIAFAIALLLVGVTKVDFFYPDLGAISFTASHYLGPMVPALVLPLFAGMAYRILRQPNPSSEFGMAFFQRSRQTLALALIVLVHFNFKLWAQLLNPNRYDDVYQRIDTHFNVLLGIIDKANLFLATVLHLWPNAYHDIFVAMFIASFALHAIQTRTWIFDRVLFAVALVLIIGGLSYAIAPAWGPFIYGEGSNVFATEVQTHMIQFQRSLLASSGSSFSPKYFIAAVAAMPSLHIAHVMVLLWFAFRYIPVLGIAYLVPSTFLVTEAIASRWHYLADLPAGFLVAAVCILLSNVLIPNIDNQRVKR</sequence>
<protein>
    <recommendedName>
        <fullName evidence="2">Inositolphosphotransferase Aur1/Ipt1 domain-containing protein</fullName>
    </recommendedName>
</protein>
<dbReference type="GO" id="GO:0016020">
    <property type="term" value="C:membrane"/>
    <property type="evidence" value="ECO:0007669"/>
    <property type="project" value="UniProtKB-SubCell"/>
</dbReference>
<evidence type="ECO:0000313" key="4">
    <source>
        <dbReference type="Proteomes" id="UP000742786"/>
    </source>
</evidence>
<comment type="caution">
    <text evidence="3">The sequence shown here is derived from an EMBL/GenBank/DDBJ whole genome shotgun (WGS) entry which is preliminary data.</text>
</comment>
<feature type="domain" description="Inositolphosphotransferase Aur1/Ipt1" evidence="2">
    <location>
        <begin position="139"/>
        <end position="301"/>
    </location>
</feature>
<keyword evidence="1" id="KW-0472">Membrane</keyword>
<name>A0A916J384_9PROT</name>
<keyword evidence="1" id="KW-1133">Transmembrane helix</keyword>
<dbReference type="InterPro" id="IPR026841">
    <property type="entry name" value="Aur1/Ipt1"/>
</dbReference>
<evidence type="ECO:0000259" key="2">
    <source>
        <dbReference type="Pfam" id="PF14378"/>
    </source>
</evidence>
<feature type="transmembrane region" description="Helical" evidence="1">
    <location>
        <begin position="262"/>
        <end position="283"/>
    </location>
</feature>
<dbReference type="Proteomes" id="UP000742786">
    <property type="component" value="Unassembled WGS sequence"/>
</dbReference>
<evidence type="ECO:0000313" key="3">
    <source>
        <dbReference type="EMBL" id="CAG4883777.1"/>
    </source>
</evidence>
<feature type="transmembrane region" description="Helical" evidence="1">
    <location>
        <begin position="7"/>
        <end position="24"/>
    </location>
</feature>
<feature type="transmembrane region" description="Helical" evidence="1">
    <location>
        <begin position="233"/>
        <end position="255"/>
    </location>
</feature>
<feature type="transmembrane region" description="Helical" evidence="1">
    <location>
        <begin position="175"/>
        <end position="194"/>
    </location>
</feature>
<organism evidence="3 4">
    <name type="scientific">Georgfuchsia toluolica</name>
    <dbReference type="NCBI Taxonomy" id="424218"/>
    <lineage>
        <taxon>Bacteria</taxon>
        <taxon>Pseudomonadati</taxon>
        <taxon>Pseudomonadota</taxon>
        <taxon>Betaproteobacteria</taxon>
        <taxon>Nitrosomonadales</taxon>
        <taxon>Sterolibacteriaceae</taxon>
        <taxon>Georgfuchsia</taxon>
    </lineage>
</organism>
<keyword evidence="1" id="KW-0812">Transmembrane</keyword>
<dbReference type="AlphaFoldDB" id="A0A916J384"/>
<feature type="transmembrane region" description="Helical" evidence="1">
    <location>
        <begin position="145"/>
        <end position="163"/>
    </location>
</feature>
<dbReference type="Pfam" id="PF14378">
    <property type="entry name" value="PAP2_3"/>
    <property type="match status" value="1"/>
</dbReference>
<dbReference type="EMBL" id="CAJQUM010000001">
    <property type="protein sequence ID" value="CAG4883777.1"/>
    <property type="molecule type" value="Genomic_DNA"/>
</dbReference>
<gene>
    <name evidence="3" type="ORF">GTOL_11660</name>
</gene>
<accession>A0A916J384</accession>
<reference evidence="3" key="1">
    <citation type="submission" date="2021-04" db="EMBL/GenBank/DDBJ databases">
        <authorList>
            <person name="Hornung B."/>
        </authorList>
    </citation>
    <scope>NUCLEOTIDE SEQUENCE</scope>
    <source>
        <strain evidence="3">G5G6</strain>
    </source>
</reference>
<dbReference type="RefSeq" id="WP_220635704.1">
    <property type="nucleotide sequence ID" value="NZ_CAJQUM010000001.1"/>
</dbReference>
<evidence type="ECO:0000256" key="1">
    <source>
        <dbReference type="SAM" id="Phobius"/>
    </source>
</evidence>
<keyword evidence="4" id="KW-1185">Reference proteome</keyword>
<proteinExistence type="predicted"/>
<feature type="transmembrane region" description="Helical" evidence="1">
    <location>
        <begin position="289"/>
        <end position="307"/>
    </location>
</feature>
<feature type="transmembrane region" description="Helical" evidence="1">
    <location>
        <begin position="44"/>
        <end position="65"/>
    </location>
</feature>